<dbReference type="CDD" id="cd05233">
    <property type="entry name" value="SDR_c"/>
    <property type="match status" value="1"/>
</dbReference>
<dbReference type="InterPro" id="IPR036291">
    <property type="entry name" value="NAD(P)-bd_dom_sf"/>
</dbReference>
<protein>
    <submittedName>
        <fullName evidence="3">NAD(P)-dependent dehydrogenase, short-chain alcohol dehydrogenase family</fullName>
    </submittedName>
</protein>
<gene>
    <name evidence="3" type="ORF">SAMN05444682_102534</name>
</gene>
<dbReference type="PRINTS" id="PR00080">
    <property type="entry name" value="SDRFAMILY"/>
</dbReference>
<dbReference type="PANTHER" id="PTHR43639">
    <property type="entry name" value="OXIDOREDUCTASE, SHORT-CHAIN DEHYDROGENASE/REDUCTASE FAMILY (AFU_ORTHOLOGUE AFUA_5G02870)"/>
    <property type="match status" value="1"/>
</dbReference>
<dbReference type="Gene3D" id="3.40.50.720">
    <property type="entry name" value="NAD(P)-binding Rossmann-like Domain"/>
    <property type="match status" value="1"/>
</dbReference>
<evidence type="ECO:0000256" key="2">
    <source>
        <dbReference type="ARBA" id="ARBA00023002"/>
    </source>
</evidence>
<evidence type="ECO:0000256" key="1">
    <source>
        <dbReference type="ARBA" id="ARBA00006484"/>
    </source>
</evidence>
<dbReference type="GO" id="GO:0016491">
    <property type="term" value="F:oxidoreductase activity"/>
    <property type="evidence" value="ECO:0007669"/>
    <property type="project" value="UniProtKB-KW"/>
</dbReference>
<evidence type="ECO:0000313" key="4">
    <source>
        <dbReference type="Proteomes" id="UP000198670"/>
    </source>
</evidence>
<dbReference type="PRINTS" id="PR00081">
    <property type="entry name" value="GDHRDH"/>
</dbReference>
<dbReference type="Pfam" id="PF13561">
    <property type="entry name" value="adh_short_C2"/>
    <property type="match status" value="1"/>
</dbReference>
<dbReference type="EMBL" id="FOQO01000002">
    <property type="protein sequence ID" value="SFI15645.1"/>
    <property type="molecule type" value="Genomic_DNA"/>
</dbReference>
<sequence>MEKVALISGASRGIGYETAFKFAEQGYRIAVMARDEHELIKLRDAAESKWGAEVLIVAGDLADSAYWKAAVETTVARWGRVDVLVNNAAWRTIETMKTIHLEDWERTVRICLTAPAFLAKYAAAVMAAQQDTGVIINISSVMSQRAGGYSPAYIACKGGMESLTYELATCYGRDRIRVVGVSPGNVQTAMSGDYQDAKGNNISKQLEAEMNEMTPLGRAASPREIAELVAWLASDQASFITGTTILADGGFSHNFNSYASKKLQFPRAF</sequence>
<name>A0A1I3FWT2_9SPHI</name>
<dbReference type="PANTHER" id="PTHR43639:SF1">
    <property type="entry name" value="SHORT-CHAIN DEHYDROGENASE_REDUCTASE FAMILY PROTEIN"/>
    <property type="match status" value="1"/>
</dbReference>
<accession>A0A1I3FWT2</accession>
<dbReference type="SUPFAM" id="SSF51735">
    <property type="entry name" value="NAD(P)-binding Rossmann-fold domains"/>
    <property type="match status" value="1"/>
</dbReference>
<dbReference type="RefSeq" id="WP_090625651.1">
    <property type="nucleotide sequence ID" value="NZ_FOQO01000002.1"/>
</dbReference>
<dbReference type="Proteomes" id="UP000198670">
    <property type="component" value="Unassembled WGS sequence"/>
</dbReference>
<keyword evidence="4" id="KW-1185">Reference proteome</keyword>
<reference evidence="3 4" key="1">
    <citation type="submission" date="2016-10" db="EMBL/GenBank/DDBJ databases">
        <authorList>
            <person name="de Groot N.N."/>
        </authorList>
    </citation>
    <scope>NUCLEOTIDE SEQUENCE [LARGE SCALE GENOMIC DNA]</scope>
    <source>
        <strain evidence="3 4">RK1</strain>
    </source>
</reference>
<evidence type="ECO:0000313" key="3">
    <source>
        <dbReference type="EMBL" id="SFI15645.1"/>
    </source>
</evidence>
<comment type="similarity">
    <text evidence="1">Belongs to the short-chain dehydrogenases/reductases (SDR) family.</text>
</comment>
<dbReference type="STRING" id="1477437.SAMN05444682_102534"/>
<dbReference type="InterPro" id="IPR002347">
    <property type="entry name" value="SDR_fam"/>
</dbReference>
<proteinExistence type="inferred from homology"/>
<keyword evidence="2" id="KW-0560">Oxidoreductase</keyword>
<organism evidence="3 4">
    <name type="scientific">Parapedobacter indicus</name>
    <dbReference type="NCBI Taxonomy" id="1477437"/>
    <lineage>
        <taxon>Bacteria</taxon>
        <taxon>Pseudomonadati</taxon>
        <taxon>Bacteroidota</taxon>
        <taxon>Sphingobacteriia</taxon>
        <taxon>Sphingobacteriales</taxon>
        <taxon>Sphingobacteriaceae</taxon>
        <taxon>Parapedobacter</taxon>
    </lineage>
</organism>
<dbReference type="AlphaFoldDB" id="A0A1I3FWT2"/>
<dbReference type="FunFam" id="3.40.50.720:FF:000084">
    <property type="entry name" value="Short-chain dehydrogenase reductase"/>
    <property type="match status" value="1"/>
</dbReference>
<dbReference type="OrthoDB" id="597477at2"/>